<organism evidence="3 4">
    <name type="scientific">Cymbomonas tetramitiformis</name>
    <dbReference type="NCBI Taxonomy" id="36881"/>
    <lineage>
        <taxon>Eukaryota</taxon>
        <taxon>Viridiplantae</taxon>
        <taxon>Chlorophyta</taxon>
        <taxon>Pyramimonadophyceae</taxon>
        <taxon>Pyramimonadales</taxon>
        <taxon>Pyramimonadaceae</taxon>
        <taxon>Cymbomonas</taxon>
    </lineage>
</organism>
<dbReference type="Proteomes" id="UP001190700">
    <property type="component" value="Unassembled WGS sequence"/>
</dbReference>
<evidence type="ECO:0000256" key="1">
    <source>
        <dbReference type="ARBA" id="ARBA00001962"/>
    </source>
</evidence>
<dbReference type="PANTHER" id="PTHR20883:SF48">
    <property type="entry name" value="ECTOINE DIOXYGENASE"/>
    <property type="match status" value="1"/>
</dbReference>
<reference evidence="3 4" key="1">
    <citation type="journal article" date="2015" name="Genome Biol. Evol.">
        <title>Comparative Genomics of a Bacterivorous Green Alga Reveals Evolutionary Causalities and Consequences of Phago-Mixotrophic Mode of Nutrition.</title>
        <authorList>
            <person name="Burns J.A."/>
            <person name="Paasch A."/>
            <person name="Narechania A."/>
            <person name="Kim E."/>
        </authorList>
    </citation>
    <scope>NUCLEOTIDE SEQUENCE [LARGE SCALE GENOMIC DNA]</scope>
    <source>
        <strain evidence="3 4">PLY_AMNH</strain>
    </source>
</reference>
<feature type="compositionally biased region" description="Basic and acidic residues" evidence="2">
    <location>
        <begin position="223"/>
        <end position="232"/>
    </location>
</feature>
<dbReference type="SUPFAM" id="SSF51197">
    <property type="entry name" value="Clavaminate synthase-like"/>
    <property type="match status" value="1"/>
</dbReference>
<accession>A0AAE0BN00</accession>
<dbReference type="Pfam" id="PF05721">
    <property type="entry name" value="PhyH"/>
    <property type="match status" value="1"/>
</dbReference>
<dbReference type="EMBL" id="LGRX02033862">
    <property type="protein sequence ID" value="KAK3239623.1"/>
    <property type="molecule type" value="Genomic_DNA"/>
</dbReference>
<name>A0AAE0BN00_9CHLO</name>
<dbReference type="PANTHER" id="PTHR20883">
    <property type="entry name" value="PHYTANOYL-COA DIOXYGENASE DOMAIN CONTAINING 1"/>
    <property type="match status" value="1"/>
</dbReference>
<evidence type="ECO:0000256" key="2">
    <source>
        <dbReference type="SAM" id="MobiDB-lite"/>
    </source>
</evidence>
<comment type="cofactor">
    <cofactor evidence="1">
        <name>Fe cation</name>
        <dbReference type="ChEBI" id="CHEBI:24875"/>
    </cofactor>
</comment>
<dbReference type="InterPro" id="IPR008775">
    <property type="entry name" value="Phytyl_CoA_dOase-like"/>
</dbReference>
<gene>
    <name evidence="3" type="ORF">CYMTET_50460</name>
</gene>
<evidence type="ECO:0008006" key="5">
    <source>
        <dbReference type="Google" id="ProtNLM"/>
    </source>
</evidence>
<feature type="region of interest" description="Disordered" evidence="2">
    <location>
        <begin position="205"/>
        <end position="234"/>
    </location>
</feature>
<dbReference type="AlphaFoldDB" id="A0AAE0BN00"/>
<dbReference type="Gene3D" id="2.60.120.620">
    <property type="entry name" value="q2cbj1_9rhob like domain"/>
    <property type="match status" value="1"/>
</dbReference>
<proteinExistence type="predicted"/>
<dbReference type="GO" id="GO:0046872">
    <property type="term" value="F:metal ion binding"/>
    <property type="evidence" value="ECO:0007669"/>
    <property type="project" value="UniProtKB-ARBA"/>
</dbReference>
<protein>
    <recommendedName>
        <fullName evidence="5">Phytanoyl-CoA dioxygenase</fullName>
    </recommendedName>
</protein>
<comment type="caution">
    <text evidence="3">The sequence shown here is derived from an EMBL/GenBank/DDBJ whole genome shotgun (WGS) entry which is preliminary data.</text>
</comment>
<sequence>MFRSLGSFTNRLKAAFPREMGMGGDSEAGETVPSWMWHLDGVVRLQSGLETDGRWPCGAELSRWTDELLEHSVGELTHERIGPLGPNRRRVIARVENFCAPQPPPAQEQDAAAAVHHADWRAFATGPLQEAVSSACGEPMELYKEKLNLKPAGGGGGFAPHIDSPSLRAFSPAEGGPWPREFVTAMVAIDEMTSANGCLRLARPAAGTPRWSEEDPPNYDPGDTSKDPDAEGRAGALVPADGKGFSWEDLPAKAGEAWLFNGWVPHRSSANNSDTPRRAVFFTYNPAREGNVRERYYTSMAERRTAFQEKLAQRFAQQQLDALNDAAGLLSIPKSAV</sequence>
<keyword evidence="4" id="KW-1185">Reference proteome</keyword>
<evidence type="ECO:0000313" key="4">
    <source>
        <dbReference type="Proteomes" id="UP001190700"/>
    </source>
</evidence>
<evidence type="ECO:0000313" key="3">
    <source>
        <dbReference type="EMBL" id="KAK3239623.1"/>
    </source>
</evidence>
<dbReference type="GO" id="GO:0016491">
    <property type="term" value="F:oxidoreductase activity"/>
    <property type="evidence" value="ECO:0007669"/>
    <property type="project" value="UniProtKB-ARBA"/>
</dbReference>